<evidence type="ECO:0000313" key="1">
    <source>
        <dbReference type="EMBL" id="MEV0971077.1"/>
    </source>
</evidence>
<dbReference type="RefSeq" id="WP_358135017.1">
    <property type="nucleotide sequence ID" value="NZ_JBFALK010000011.1"/>
</dbReference>
<gene>
    <name evidence="1" type="ORF">AB0I59_20810</name>
</gene>
<keyword evidence="2" id="KW-1185">Reference proteome</keyword>
<evidence type="ECO:0000313" key="2">
    <source>
        <dbReference type="Proteomes" id="UP001551675"/>
    </source>
</evidence>
<protein>
    <recommendedName>
        <fullName evidence="3">CRISPR-associated protein</fullName>
    </recommendedName>
</protein>
<proteinExistence type="predicted"/>
<accession>A0ABV3GHR0</accession>
<name>A0ABV3GHR0_MICGL</name>
<dbReference type="Proteomes" id="UP001551675">
    <property type="component" value="Unassembled WGS sequence"/>
</dbReference>
<evidence type="ECO:0008006" key="3">
    <source>
        <dbReference type="Google" id="ProtNLM"/>
    </source>
</evidence>
<dbReference type="EMBL" id="JBFALK010000011">
    <property type="protein sequence ID" value="MEV0971077.1"/>
    <property type="molecule type" value="Genomic_DNA"/>
</dbReference>
<sequence length="757" mass="82315">MEKTEGVLLVHAVGGGDLGFPGVRSFDGLLPDLDGDPQGEGKDRRPLRKVFEGLTSAEIPVSLVVLLGTTTPGGPGDRTFAEHADEIRARLTSEAGLYGVRFDPEAVSVVRVEAPTLGDGSEALRRWLLRRSPIDILVTCGSGAFALSAGAVCAALAARRPAQIIHIDAPRQPYVLDGPRDMDARLQSWLLRHRFWDALAEVDPANREVWELLAARQAGDTTYATAMRERSNADTGHGISDGQIGKFTETWPTAQAALFERIGRGEAADYGLLRAWFAGRLRRLFGREESALPSPARDQIRRLIDMLTYRGDGERGLAGHIRMTARQLWSVPATGCGAMLKDDALIKLYTAASTHRAHLSPERLAGPLPSTLLDAADRWEKDDQGVKLVSHAGMTGWPVLGSGDVLGLLAVGLDHDGRETEDRLAVQTVLAELRKRRESLPRRGAVRLRLLATSEARERAHMLARWAAEDGDADVRVIAPVSADFEAARDAIVAGLASEAAPTGKWGSRSLRDVDELVLVLNPGPPLTNYGMIAAGVEWSLTAACPLWVTELIRRRDAASELRGGQRVLARLGADRMLAGLAVSAVRRLDLRTARRLVGRGSDTLRDVMPLLAALENDLFGAAGDGWPAAERLAAARRRLTLLAEICRDQRHRVPVAYVAVETLRPALFSWGQWDGLRTARPALKELGRLANESIQGHALDRQGRGRPRTARFDADVREVLLRAVRDLGGPARGDDTLVFQHKSAVNSLEVIYRESA</sequence>
<organism evidence="1 2">
    <name type="scientific">Microtetraspora glauca</name>
    <dbReference type="NCBI Taxonomy" id="1996"/>
    <lineage>
        <taxon>Bacteria</taxon>
        <taxon>Bacillati</taxon>
        <taxon>Actinomycetota</taxon>
        <taxon>Actinomycetes</taxon>
        <taxon>Streptosporangiales</taxon>
        <taxon>Streptosporangiaceae</taxon>
        <taxon>Microtetraspora</taxon>
    </lineage>
</organism>
<reference evidence="1 2" key="1">
    <citation type="submission" date="2024-06" db="EMBL/GenBank/DDBJ databases">
        <title>The Natural Products Discovery Center: Release of the First 8490 Sequenced Strains for Exploring Actinobacteria Biosynthetic Diversity.</title>
        <authorList>
            <person name="Kalkreuter E."/>
            <person name="Kautsar S.A."/>
            <person name="Yang D."/>
            <person name="Bader C.D."/>
            <person name="Teijaro C.N."/>
            <person name="Fluegel L."/>
            <person name="Davis C.M."/>
            <person name="Simpson J.R."/>
            <person name="Lauterbach L."/>
            <person name="Steele A.D."/>
            <person name="Gui C."/>
            <person name="Meng S."/>
            <person name="Li G."/>
            <person name="Viehrig K."/>
            <person name="Ye F."/>
            <person name="Su P."/>
            <person name="Kiefer A.F."/>
            <person name="Nichols A."/>
            <person name="Cepeda A.J."/>
            <person name="Yan W."/>
            <person name="Fan B."/>
            <person name="Jiang Y."/>
            <person name="Adhikari A."/>
            <person name="Zheng C.-J."/>
            <person name="Schuster L."/>
            <person name="Cowan T.M."/>
            <person name="Smanski M.J."/>
            <person name="Chevrette M.G."/>
            <person name="De Carvalho L.P.S."/>
            <person name="Shen B."/>
        </authorList>
    </citation>
    <scope>NUCLEOTIDE SEQUENCE [LARGE SCALE GENOMIC DNA]</scope>
    <source>
        <strain evidence="1 2">NPDC050100</strain>
    </source>
</reference>
<comment type="caution">
    <text evidence="1">The sequence shown here is derived from an EMBL/GenBank/DDBJ whole genome shotgun (WGS) entry which is preliminary data.</text>
</comment>